<feature type="domain" description="Ricin B lectin" evidence="2">
    <location>
        <begin position="112"/>
        <end position="236"/>
    </location>
</feature>
<dbReference type="Pfam" id="PF00652">
    <property type="entry name" value="Ricin_B_lectin"/>
    <property type="match status" value="1"/>
</dbReference>
<dbReference type="Proteomes" id="UP000610124">
    <property type="component" value="Unassembled WGS sequence"/>
</dbReference>
<feature type="signal peptide" evidence="1">
    <location>
        <begin position="1"/>
        <end position="28"/>
    </location>
</feature>
<dbReference type="SUPFAM" id="SSF50370">
    <property type="entry name" value="Ricin B-like lectins"/>
    <property type="match status" value="1"/>
</dbReference>
<evidence type="ECO:0000256" key="1">
    <source>
        <dbReference type="SAM" id="SignalP"/>
    </source>
</evidence>
<dbReference type="Proteomes" id="UP000037395">
    <property type="component" value="Unassembled WGS sequence"/>
</dbReference>
<dbReference type="KEGG" id="kau:B6264_19920"/>
<evidence type="ECO:0000313" key="5">
    <source>
        <dbReference type="Proteomes" id="UP000037395"/>
    </source>
</evidence>
<dbReference type="AlphaFoldDB" id="A0A1E7N4Q6"/>
<keyword evidence="1" id="KW-0732">Signal</keyword>
<gene>
    <name evidence="3" type="ORF">GCM10010502_11970</name>
    <name evidence="4" type="ORF">HS99_0007150</name>
</gene>
<accession>A0A8H9HH11</accession>
<reference evidence="5" key="3">
    <citation type="submission" date="2016-08" db="EMBL/GenBank/DDBJ databases">
        <title>Sequencing, assembly and comparative genomics of S. aureofaciens ATCC 10762.</title>
        <authorList>
            <person name="Gradnigo J.S."/>
            <person name="Johnson N."/>
            <person name="Somerville G.A."/>
        </authorList>
    </citation>
    <scope>NUCLEOTIDE SEQUENCE [LARGE SCALE GENOMIC DNA]</scope>
    <source>
        <strain evidence="5">ATCC 10762 / DSM 40127 / CCM 3239 / JCM 4008 / LMG 5968 / NBRC 12843 / NCIMB 8234 / A-377</strain>
    </source>
</reference>
<feature type="chain" id="PRO_5034542568" description="Ricin B lectin domain-containing protein" evidence="1">
    <location>
        <begin position="29"/>
        <end position="237"/>
    </location>
</feature>
<dbReference type="OrthoDB" id="4175653at2"/>
<reference evidence="4 5" key="2">
    <citation type="submission" date="2014-07" db="EMBL/GenBank/DDBJ databases">
        <authorList>
            <person name="Zhang J.E."/>
            <person name="Yang H."/>
            <person name="Guo J."/>
            <person name="Deng Z."/>
            <person name="Luo H."/>
            <person name="Luo M."/>
            <person name="Zhao B."/>
        </authorList>
    </citation>
    <scope>NUCLEOTIDE SEQUENCE [LARGE SCALE GENOMIC DNA]</scope>
    <source>
        <strain evidence="4">ATCC 10762</strain>
        <strain evidence="5">ATCC 10762 / DSM 40127 / CCM 3239 / JCM 4008 / LMG 5968 / NBRC 12843 / NCIMB 8234 / A-377</strain>
    </source>
</reference>
<evidence type="ECO:0000313" key="4">
    <source>
        <dbReference type="EMBL" id="OEV35677.1"/>
    </source>
</evidence>
<reference evidence="3" key="5">
    <citation type="submission" date="2020-09" db="EMBL/GenBank/DDBJ databases">
        <authorList>
            <person name="Sun Q."/>
            <person name="Ohkuma M."/>
        </authorList>
    </citation>
    <scope>NUCLEOTIDE SEQUENCE</scope>
    <source>
        <strain evidence="3">JCM 4434</strain>
    </source>
</reference>
<dbReference type="SMART" id="SM00458">
    <property type="entry name" value="RICIN"/>
    <property type="match status" value="1"/>
</dbReference>
<protein>
    <recommendedName>
        <fullName evidence="2">Ricin B lectin domain-containing protein</fullName>
    </recommendedName>
</protein>
<dbReference type="GeneID" id="97490604"/>
<name>A0A1E7N4Q6_KITAU</name>
<organism evidence="4 5">
    <name type="scientific">Kitasatospora aureofaciens</name>
    <name type="common">Streptomyces aureofaciens</name>
    <dbReference type="NCBI Taxonomy" id="1894"/>
    <lineage>
        <taxon>Bacteria</taxon>
        <taxon>Bacillati</taxon>
        <taxon>Actinomycetota</taxon>
        <taxon>Actinomycetes</taxon>
        <taxon>Kitasatosporales</taxon>
        <taxon>Streptomycetaceae</taxon>
        <taxon>Kitasatospora</taxon>
    </lineage>
</organism>
<dbReference type="Gene3D" id="2.80.10.50">
    <property type="match status" value="1"/>
</dbReference>
<dbReference type="PROSITE" id="PS50231">
    <property type="entry name" value="RICIN_B_LECTIN"/>
    <property type="match status" value="1"/>
</dbReference>
<comment type="caution">
    <text evidence="4">The sequence shown here is derived from an EMBL/GenBank/DDBJ whole genome shotgun (WGS) entry which is preliminary data.</text>
</comment>
<accession>A0A1E7N4Q6</accession>
<dbReference type="EMBL" id="BMUB01000002">
    <property type="protein sequence ID" value="GGU62742.1"/>
    <property type="molecule type" value="Genomic_DNA"/>
</dbReference>
<evidence type="ECO:0000259" key="2">
    <source>
        <dbReference type="SMART" id="SM00458"/>
    </source>
</evidence>
<sequence length="237" mass="24154">MRRTSALLSTALLAGAAALAAPATAAQAAPACSAFVAGWSAVGSCSGLDPMQTWSVGATCYYWNSTHTVQFSRPAIGGVAVGDGSLSAACGVGDSVMFPHIIMGATPPAGPTGQITGYVGKCVDVRGANLGNGTPVQIYDCNGTIAQKWRTGVDGTVRALGKCMDVSGGGTANHTMVQLYDCNGTGAQQWQYRADGSLLNPQSGRCLDDLGFSTANGNQLGIWDCNGAANQKWNLPT</sequence>
<dbReference type="InterPro" id="IPR035992">
    <property type="entry name" value="Ricin_B-like_lectins"/>
</dbReference>
<reference evidence="3" key="1">
    <citation type="journal article" date="2014" name="Int. J. Syst. Evol. Microbiol.">
        <title>Complete genome sequence of Corynebacterium casei LMG S-19264T (=DSM 44701T), isolated from a smear-ripened cheese.</title>
        <authorList>
            <consortium name="US DOE Joint Genome Institute (JGI-PGF)"/>
            <person name="Walter F."/>
            <person name="Albersmeier A."/>
            <person name="Kalinowski J."/>
            <person name="Ruckert C."/>
        </authorList>
    </citation>
    <scope>NUCLEOTIDE SEQUENCE</scope>
    <source>
        <strain evidence="3">JCM 4434</strain>
    </source>
</reference>
<reference evidence="4" key="4">
    <citation type="submission" date="2016-08" db="EMBL/GenBank/DDBJ databases">
        <title>Sequencing, Assembly and Comparative Genomics of S. aureofaciens ATCC 10762.</title>
        <authorList>
            <person name="Gradnigo J.S."/>
            <person name="Johnson N."/>
            <person name="Somerville G.A."/>
        </authorList>
    </citation>
    <scope>NUCLEOTIDE SEQUENCE [LARGE SCALE GENOMIC DNA]</scope>
    <source>
        <strain evidence="4">ATCC 10762</strain>
    </source>
</reference>
<keyword evidence="5" id="KW-1185">Reference proteome</keyword>
<dbReference type="RefSeq" id="WP_030551135.1">
    <property type="nucleotide sequence ID" value="NZ_BMUB01000002.1"/>
</dbReference>
<dbReference type="InterPro" id="IPR000772">
    <property type="entry name" value="Ricin_B_lectin"/>
</dbReference>
<dbReference type="PANTHER" id="PTHR40469">
    <property type="entry name" value="SECRETED GLYCOSYL HYDROLASE"/>
    <property type="match status" value="1"/>
</dbReference>
<dbReference type="PANTHER" id="PTHR40469:SF2">
    <property type="entry name" value="GALACTOSE-BINDING DOMAIN-LIKE SUPERFAMILY PROTEIN"/>
    <property type="match status" value="1"/>
</dbReference>
<evidence type="ECO:0000313" key="3">
    <source>
        <dbReference type="EMBL" id="GGU62742.1"/>
    </source>
</evidence>
<proteinExistence type="predicted"/>
<dbReference type="CDD" id="cd23451">
    <property type="entry name" value="beta-trefoil_Ricin_laminarinase"/>
    <property type="match status" value="1"/>
</dbReference>
<dbReference type="EMBL" id="JPRF03000032">
    <property type="protein sequence ID" value="OEV35677.1"/>
    <property type="molecule type" value="Genomic_DNA"/>
</dbReference>